<dbReference type="GeneID" id="36292570"/>
<name>A0A176ZWP7_9PEZI</name>
<dbReference type="OrthoDB" id="3433923at2759"/>
<evidence type="ECO:0000313" key="2">
    <source>
        <dbReference type="EMBL" id="OAF54187.1"/>
    </source>
</evidence>
<gene>
    <name evidence="2" type="ORF">VC83_09540</name>
</gene>
<evidence type="ECO:0000256" key="1">
    <source>
        <dbReference type="SAM" id="MobiDB-lite"/>
    </source>
</evidence>
<dbReference type="RefSeq" id="XP_024319494.1">
    <property type="nucleotide sequence ID" value="XM_024472953.1"/>
</dbReference>
<dbReference type="AlphaFoldDB" id="A0A176ZWP7"/>
<protein>
    <submittedName>
        <fullName evidence="2">Uncharacterized protein</fullName>
    </submittedName>
</protein>
<accession>A0A176ZWP7</accession>
<proteinExistence type="predicted"/>
<feature type="compositionally biased region" description="Low complexity" evidence="1">
    <location>
        <begin position="225"/>
        <end position="248"/>
    </location>
</feature>
<dbReference type="Proteomes" id="UP000077154">
    <property type="component" value="Unassembled WGS sequence"/>
</dbReference>
<sequence length="366" mass="41094">MFGPKRLRLVPGIAAFQRSRLRARHVFSASSPYGASSINLKFRAHASVLAQVDGNGPARPRGLVGPPMGGLGGDGGALGKRQNIRSLITPEMNMSARRARVEGVNVVVRQKRRPSSTSPPDRGLGVIFKDFEQKELRDVMLVHSALTEAAANLMYHTPLFASTYRFAQFAYTVSHQKHYGDRVRVLDASGFAQVAQFERQPEAGWREWKFRNHDLYQGRSRLHVPETPSTSPASNSPRTSSSSTTTPPSAWTDTIYVSDLPKSWSWNSQELRPIYNIYIIDQLRKLKHLETVIANNGVFLSTLMIQELVDGAHPSLKYVDFEHSGMARSKPWAIKGTREQVVKVIRDMEKTTRRSPDPRRTYLTRG</sequence>
<dbReference type="EMBL" id="KV441452">
    <property type="protein sequence ID" value="OAF54187.1"/>
    <property type="molecule type" value="Genomic_DNA"/>
</dbReference>
<organism evidence="2">
    <name type="scientific">Pseudogymnoascus destructans</name>
    <dbReference type="NCBI Taxonomy" id="655981"/>
    <lineage>
        <taxon>Eukaryota</taxon>
        <taxon>Fungi</taxon>
        <taxon>Dikarya</taxon>
        <taxon>Ascomycota</taxon>
        <taxon>Pezizomycotina</taxon>
        <taxon>Leotiomycetes</taxon>
        <taxon>Thelebolales</taxon>
        <taxon>Thelebolaceae</taxon>
        <taxon>Pseudogymnoascus</taxon>
    </lineage>
</organism>
<feature type="region of interest" description="Disordered" evidence="1">
    <location>
        <begin position="221"/>
        <end position="248"/>
    </location>
</feature>
<dbReference type="VEuPathDB" id="FungiDB:GMDG_05475"/>
<reference evidence="2" key="1">
    <citation type="submission" date="2016-03" db="EMBL/GenBank/DDBJ databases">
        <title>Updated assembly of Pseudogymnoascus destructans, the fungus causing white-nose syndrome of bats.</title>
        <authorList>
            <person name="Palmer J.M."/>
            <person name="Drees K.P."/>
            <person name="Foster J.T."/>
            <person name="Lindner D.L."/>
        </authorList>
    </citation>
    <scope>NUCLEOTIDE SEQUENCE [LARGE SCALE GENOMIC DNA]</scope>
    <source>
        <strain evidence="2">20631-21</strain>
    </source>
</reference>